<gene>
    <name evidence="2" type="ORF">SAMN04487766_10915</name>
</gene>
<dbReference type="EMBL" id="FNHU01000009">
    <property type="protein sequence ID" value="SDM92409.1"/>
    <property type="molecule type" value="Genomic_DNA"/>
</dbReference>
<dbReference type="AlphaFoldDB" id="A0A1G9X6R3"/>
<proteinExistence type="predicted"/>
<feature type="transmembrane region" description="Helical" evidence="1">
    <location>
        <begin position="54"/>
        <end position="75"/>
    </location>
</feature>
<feature type="transmembrane region" description="Helical" evidence="1">
    <location>
        <begin position="179"/>
        <end position="198"/>
    </location>
</feature>
<feature type="transmembrane region" description="Helical" evidence="1">
    <location>
        <begin position="362"/>
        <end position="379"/>
    </location>
</feature>
<feature type="transmembrane region" description="Helical" evidence="1">
    <location>
        <begin position="210"/>
        <end position="233"/>
    </location>
</feature>
<evidence type="ECO:0008006" key="4">
    <source>
        <dbReference type="Google" id="ProtNLM"/>
    </source>
</evidence>
<dbReference type="Proteomes" id="UP000199671">
    <property type="component" value="Unassembled WGS sequence"/>
</dbReference>
<protein>
    <recommendedName>
        <fullName evidence="4">O-antigen ligase</fullName>
    </recommendedName>
</protein>
<keyword evidence="1" id="KW-0812">Transmembrane</keyword>
<feature type="transmembrane region" description="Helical" evidence="1">
    <location>
        <begin position="328"/>
        <end position="350"/>
    </location>
</feature>
<feature type="transmembrane region" description="Helical" evidence="1">
    <location>
        <begin position="87"/>
        <end position="109"/>
    </location>
</feature>
<sequence length="404" mass="41933">MQAALNPTWRKVLAAAVVAAVSWRTSLVFGINPGDVVAIALLPLTWRASRHSRVIGPLMLCSLTAIAAGLALALAAAGEFVIVPSGAVSAILAAAAIPAGATAVIWAAQELGVDLAAVCFTIGLLIDASIRAVSLDNPWKFAFGLPTSVLLLALTHRRSRTSELLAATVLATVYLLSDARSAVGFLLITAAILAWQAAASRAQVRLSRRAAVGTQVSLIAMLGVCAVAAVLAASSAGYLGEAAQTRTAAQSASSNILTAARPEMGATLALFQHRPWGYGAGVAPRYSDIRVAMDGMHALGYDPDNNYVLHYMMGGGHFELHSGLGDMWAVYSLPGLALGLLVIACSLLALVRTLTTLRSRGWVIFIAVVVVWNCLLGPFSTIVPYMELAIATAVCLSPVAARTA</sequence>
<keyword evidence="1" id="KW-0472">Membrane</keyword>
<evidence type="ECO:0000256" key="1">
    <source>
        <dbReference type="SAM" id="Phobius"/>
    </source>
</evidence>
<keyword evidence="1" id="KW-1133">Transmembrane helix</keyword>
<evidence type="ECO:0000313" key="3">
    <source>
        <dbReference type="Proteomes" id="UP000199671"/>
    </source>
</evidence>
<name>A0A1G9X6R3_9ACTO</name>
<feature type="transmembrane region" description="Helical" evidence="1">
    <location>
        <begin position="115"/>
        <end position="134"/>
    </location>
</feature>
<organism evidence="2 3">
    <name type="scientific">Actinomyces ruminicola</name>
    <dbReference type="NCBI Taxonomy" id="332524"/>
    <lineage>
        <taxon>Bacteria</taxon>
        <taxon>Bacillati</taxon>
        <taxon>Actinomycetota</taxon>
        <taxon>Actinomycetes</taxon>
        <taxon>Actinomycetales</taxon>
        <taxon>Actinomycetaceae</taxon>
        <taxon>Actinomyces</taxon>
    </lineage>
</organism>
<reference evidence="2 3" key="1">
    <citation type="submission" date="2016-10" db="EMBL/GenBank/DDBJ databases">
        <authorList>
            <person name="de Groot N.N."/>
        </authorList>
    </citation>
    <scope>NUCLEOTIDE SEQUENCE [LARGE SCALE GENOMIC DNA]</scope>
    <source>
        <strain evidence="2 3">KPR-7B</strain>
    </source>
</reference>
<evidence type="ECO:0000313" key="2">
    <source>
        <dbReference type="EMBL" id="SDM92409.1"/>
    </source>
</evidence>
<accession>A0A1G9X6R3</accession>